<dbReference type="InterPro" id="IPR027417">
    <property type="entry name" value="P-loop_NTPase"/>
</dbReference>
<evidence type="ECO:0000259" key="7">
    <source>
        <dbReference type="PROSITE" id="PS51206"/>
    </source>
</evidence>
<dbReference type="Gene3D" id="3.40.50.300">
    <property type="entry name" value="P-loop containing nucleotide triphosphate hydrolases"/>
    <property type="match status" value="1"/>
</dbReference>
<dbReference type="GO" id="GO:0005524">
    <property type="term" value="F:ATP binding"/>
    <property type="evidence" value="ECO:0007669"/>
    <property type="project" value="UniProtKB-KW"/>
</dbReference>
<evidence type="ECO:0000256" key="2">
    <source>
        <dbReference type="ARBA" id="ARBA00022562"/>
    </source>
</evidence>
<evidence type="ECO:0000256" key="5">
    <source>
        <dbReference type="ARBA" id="ARBA00022840"/>
    </source>
</evidence>
<dbReference type="Pfam" id="PF01057">
    <property type="entry name" value="Parvo_NS1"/>
    <property type="match status" value="1"/>
</dbReference>
<accession>A0A221LFM4</accession>
<feature type="region of interest" description="Disordered" evidence="6">
    <location>
        <begin position="658"/>
        <end position="681"/>
    </location>
</feature>
<dbReference type="SUPFAM" id="SSF52540">
    <property type="entry name" value="P-loop containing nucleoside triphosphate hydrolases"/>
    <property type="match status" value="1"/>
</dbReference>
<evidence type="ECO:0000256" key="4">
    <source>
        <dbReference type="ARBA" id="ARBA00022741"/>
    </source>
</evidence>
<sequence length="746" mass="85487">MKEYMEKYASRPLEMYKLMTAQEFCNEYQHKKILCQDYKFVGIVLSSKSESCTVGTMITKAQQFLQSLDADYGYLVTLHDPSIDTIQKLELYEHDNLQFNDALIKAHFGPDCPESQAEKKMPDNKEKMTTKMSPDSCFKGEVPDHISPVHLHILIWHSPRCRPVLTKNKYRTLKADNLVYVEGQTLYSGSQAFQYNTCPPRFPVCLISDYLTNQQDKDVPVRFLMYDLDNLLRRWQEFTSVVSYMEISVNKAIERAIKIAENAPLYKGAKETPKEFLFNLFYRIMLRYGETDIDMVPDLKRHMKSKGDDDLMNLHRATINPQTCKPIWNNAVSHYKTIEHSLTLHDYIEKYENRYGVGERFDENNNDLIMNKQDSIKALTHFLAFHGHTKEDWLQLVHSVFNKTTGNKKNNALCIWGASNAGKSWVIAPLQKVCNSYTIIGGGASDESNFKFMGMVGKRWALFNEMVVSDNNAEKMKEILGGENAEVAIKFAGNTRIGRVPCIITCNNPPFKFVSDMTNRQALKNRCVVYRWKKFAWENAPWKNKSASLHPGCYSMKELNEQTTFVHYEAPIPTTLTDNIVSVVDNLMVLLHLKEVQNKGILVMDTVIGLVHNMIGMDFSHDQAAEFWGHLVQTDSHDIHTCLDSICNEVYQIKRTPTKLKPTTSGSDTDDSSPLPRCPTPKRRKLFITETRSGSPIICDENNPAAVWRAEECAKKHYIPEDFYAQNQEEGALLLGQPSCENISQE</sequence>
<name>A0A221LFM4_9VIRU</name>
<evidence type="ECO:0000256" key="3">
    <source>
        <dbReference type="ARBA" id="ARBA00022705"/>
    </source>
</evidence>
<comment type="subcellular location">
    <subcellularLocation>
        <location evidence="1">Host nucleus</location>
    </subcellularLocation>
</comment>
<keyword evidence="4" id="KW-0547">Nucleotide-binding</keyword>
<evidence type="ECO:0000313" key="8">
    <source>
        <dbReference type="EMBL" id="ASM94080.1"/>
    </source>
</evidence>
<protein>
    <submittedName>
        <fullName evidence="8">Putative non-structural NS1</fullName>
    </submittedName>
</protein>
<feature type="domain" description="SF3 helicase" evidence="7">
    <location>
        <begin position="374"/>
        <end position="581"/>
    </location>
</feature>
<reference evidence="8" key="1">
    <citation type="submission" date="2017-05" db="EMBL/GenBank/DDBJ databases">
        <title>New viruses from a metagenomic survey of invertebrates and Fucus.</title>
        <authorList>
            <person name="Waldron F.M."/>
            <person name="Obbard D.J."/>
        </authorList>
    </citation>
    <scope>NUCLEOTIDE SEQUENCE</scope>
    <source>
        <strain evidence="8">D83</strain>
    </source>
</reference>
<dbReference type="GO" id="GO:0042025">
    <property type="term" value="C:host cell nucleus"/>
    <property type="evidence" value="ECO:0007669"/>
    <property type="project" value="UniProtKB-SubCell"/>
</dbReference>
<evidence type="ECO:0000256" key="6">
    <source>
        <dbReference type="SAM" id="MobiDB-lite"/>
    </source>
</evidence>
<proteinExistence type="predicted"/>
<keyword evidence="5" id="KW-0067">ATP-binding</keyword>
<organism evidence="8">
    <name type="scientific">Caledonia starfish parvo-like virus 1</name>
    <dbReference type="NCBI Taxonomy" id="2021898"/>
    <lineage>
        <taxon>Viruses</taxon>
        <taxon>Monodnaviria</taxon>
        <taxon>Shotokuvirae</taxon>
        <taxon>Cossaviricota</taxon>
        <taxon>Quintoviricetes</taxon>
        <taxon>Piccovirales</taxon>
        <taxon>Parvoviridae</taxon>
    </lineage>
</organism>
<keyword evidence="2" id="KW-1048">Host nucleus</keyword>
<dbReference type="InterPro" id="IPR001257">
    <property type="entry name" value="Parvovirus_NS1_helicase"/>
</dbReference>
<keyword evidence="3" id="KW-0235">DNA replication</keyword>
<dbReference type="PROSITE" id="PS51206">
    <property type="entry name" value="SF3_HELICASE_1"/>
    <property type="match status" value="1"/>
</dbReference>
<dbReference type="InterPro" id="IPR014015">
    <property type="entry name" value="Helicase_SF3_DNA-vir"/>
</dbReference>
<feature type="compositionally biased region" description="Basic and acidic residues" evidence="6">
    <location>
        <begin position="116"/>
        <end position="129"/>
    </location>
</feature>
<feature type="region of interest" description="Disordered" evidence="6">
    <location>
        <begin position="114"/>
        <end position="133"/>
    </location>
</feature>
<evidence type="ECO:0000256" key="1">
    <source>
        <dbReference type="ARBA" id="ARBA00004147"/>
    </source>
</evidence>
<dbReference type="EMBL" id="MF190039">
    <property type="protein sequence ID" value="ASM94080.1"/>
    <property type="molecule type" value="Genomic_DNA"/>
</dbReference>
<dbReference type="GO" id="GO:0006260">
    <property type="term" value="P:DNA replication"/>
    <property type="evidence" value="ECO:0007669"/>
    <property type="project" value="UniProtKB-KW"/>
</dbReference>
<dbReference type="GO" id="GO:0019079">
    <property type="term" value="P:viral genome replication"/>
    <property type="evidence" value="ECO:0007669"/>
    <property type="project" value="InterPro"/>
</dbReference>